<gene>
    <name evidence="1" type="ORF">A2150_02470</name>
</gene>
<dbReference type="Proteomes" id="UP000177925">
    <property type="component" value="Unassembled WGS sequence"/>
</dbReference>
<evidence type="ECO:0000313" key="2">
    <source>
        <dbReference type="Proteomes" id="UP000177925"/>
    </source>
</evidence>
<sequence>MIKAFLSRPLWVQSHVANHLLKLDVKLKEMGFEVRTIGVNTTSFASPFEEVVGVLQTCQCAIILGLPFLRVRAGKLKDKEIETGFALPSEWNQIEAAISIMLGRPTLMMLHRGVAPRGLFDRGAANVFIHEFHTLGAKWVEDTVPKLQDLKAKVQAQQGAPADRLASA</sequence>
<dbReference type="STRING" id="1817758.A2150_02470"/>
<dbReference type="AlphaFoldDB" id="A0A1F6TFK7"/>
<name>A0A1F6TFK7_9PROT</name>
<protein>
    <recommendedName>
        <fullName evidence="3">DUF4062 domain-containing protein</fullName>
    </recommendedName>
</protein>
<organism evidence="1 2">
    <name type="scientific">Candidatus Muproteobacteria bacterium RBG_16_64_11</name>
    <dbReference type="NCBI Taxonomy" id="1817758"/>
    <lineage>
        <taxon>Bacteria</taxon>
        <taxon>Pseudomonadati</taxon>
        <taxon>Pseudomonadota</taxon>
        <taxon>Candidatus Muproteobacteria</taxon>
    </lineage>
</organism>
<dbReference type="EMBL" id="MFSS01000035">
    <property type="protein sequence ID" value="OGI43869.1"/>
    <property type="molecule type" value="Genomic_DNA"/>
</dbReference>
<proteinExistence type="predicted"/>
<accession>A0A1F6TFK7</accession>
<reference evidence="1 2" key="1">
    <citation type="journal article" date="2016" name="Nat. Commun.">
        <title>Thousands of microbial genomes shed light on interconnected biogeochemical processes in an aquifer system.</title>
        <authorList>
            <person name="Anantharaman K."/>
            <person name="Brown C.T."/>
            <person name="Hug L.A."/>
            <person name="Sharon I."/>
            <person name="Castelle C.J."/>
            <person name="Probst A.J."/>
            <person name="Thomas B.C."/>
            <person name="Singh A."/>
            <person name="Wilkins M.J."/>
            <person name="Karaoz U."/>
            <person name="Brodie E.L."/>
            <person name="Williams K.H."/>
            <person name="Hubbard S.S."/>
            <person name="Banfield J.F."/>
        </authorList>
    </citation>
    <scope>NUCLEOTIDE SEQUENCE [LARGE SCALE GENOMIC DNA]</scope>
</reference>
<evidence type="ECO:0000313" key="1">
    <source>
        <dbReference type="EMBL" id="OGI43869.1"/>
    </source>
</evidence>
<comment type="caution">
    <text evidence="1">The sequence shown here is derived from an EMBL/GenBank/DDBJ whole genome shotgun (WGS) entry which is preliminary data.</text>
</comment>
<evidence type="ECO:0008006" key="3">
    <source>
        <dbReference type="Google" id="ProtNLM"/>
    </source>
</evidence>